<dbReference type="SUPFAM" id="SSF47384">
    <property type="entry name" value="Homodimeric domain of signal transducing histidine kinase"/>
    <property type="match status" value="1"/>
</dbReference>
<dbReference type="OrthoDB" id="9809348at2"/>
<keyword evidence="5" id="KW-0808">Transferase</keyword>
<dbReference type="InterPro" id="IPR008979">
    <property type="entry name" value="Galactose-bd-like_sf"/>
</dbReference>
<keyword evidence="6" id="KW-0547">Nucleotide-binding</keyword>
<keyword evidence="9" id="KW-0902">Two-component regulatory system</keyword>
<accession>A0A371P5J6</accession>
<evidence type="ECO:0000313" key="15">
    <source>
        <dbReference type="Proteomes" id="UP000261905"/>
    </source>
</evidence>
<comment type="caution">
    <text evidence="14">The sequence shown here is derived from an EMBL/GenBank/DDBJ whole genome shotgun (WGS) entry which is preliminary data.</text>
</comment>
<dbReference type="InterPro" id="IPR003594">
    <property type="entry name" value="HATPase_dom"/>
</dbReference>
<evidence type="ECO:0000256" key="10">
    <source>
        <dbReference type="PROSITE-ProRule" id="PRU00169"/>
    </source>
</evidence>
<dbReference type="InterPro" id="IPR005467">
    <property type="entry name" value="His_kinase_dom"/>
</dbReference>
<dbReference type="Gene3D" id="2.60.120.260">
    <property type="entry name" value="Galactose-binding domain-like"/>
    <property type="match status" value="1"/>
</dbReference>
<dbReference type="GO" id="GO:0005886">
    <property type="term" value="C:plasma membrane"/>
    <property type="evidence" value="ECO:0007669"/>
    <property type="project" value="UniProtKB-SubCell"/>
</dbReference>
<evidence type="ECO:0000256" key="2">
    <source>
        <dbReference type="ARBA" id="ARBA00004651"/>
    </source>
</evidence>
<dbReference type="GO" id="GO:0005524">
    <property type="term" value="F:ATP binding"/>
    <property type="evidence" value="ECO:0007669"/>
    <property type="project" value="UniProtKB-KW"/>
</dbReference>
<evidence type="ECO:0000256" key="9">
    <source>
        <dbReference type="ARBA" id="ARBA00023012"/>
    </source>
</evidence>
<dbReference type="Gene3D" id="3.30.565.10">
    <property type="entry name" value="Histidine kinase-like ATPase, C-terminal domain"/>
    <property type="match status" value="2"/>
</dbReference>
<dbReference type="InterPro" id="IPR003661">
    <property type="entry name" value="HisK_dim/P_dom"/>
</dbReference>
<feature type="domain" description="Histidine kinase" evidence="12">
    <location>
        <begin position="432"/>
        <end position="650"/>
    </location>
</feature>
<dbReference type="Gene3D" id="3.40.50.2300">
    <property type="match status" value="1"/>
</dbReference>
<evidence type="ECO:0000313" key="14">
    <source>
        <dbReference type="EMBL" id="REK71179.1"/>
    </source>
</evidence>
<dbReference type="PANTHER" id="PTHR43047:SF72">
    <property type="entry name" value="OSMOSENSING HISTIDINE PROTEIN KINASE SLN1"/>
    <property type="match status" value="1"/>
</dbReference>
<dbReference type="PROSITE" id="PS50110">
    <property type="entry name" value="RESPONSE_REGULATORY"/>
    <property type="match status" value="1"/>
</dbReference>
<dbReference type="Pfam" id="PF00072">
    <property type="entry name" value="Response_reg"/>
    <property type="match status" value="1"/>
</dbReference>
<dbReference type="Pfam" id="PF00512">
    <property type="entry name" value="HisKA"/>
    <property type="match status" value="1"/>
</dbReference>
<feature type="domain" description="Histidine kinase" evidence="12">
    <location>
        <begin position="923"/>
        <end position="1021"/>
    </location>
</feature>
<sequence>MMTTKKLILLTLIFIIALTAVRLVWYSPELFRHQPKAEQGQLDLRSWQIPAKGVISLNGEWTFYPMQLWDPNDSEAVPSTSSSIHVPGSWTEAFTDIDSSYRYGTYRLRIWLPENGEHNYSIRTGNIRYASAIYANGILLQKSGNPSETPEPLTPLNLPSTLDLPVGTDSIDLIIQISSHMPKSGIKTALWFGMQGAVSFKSNLSVSMQLLLCVVILLHGLYAIILFFIGPSHKTLIYFFLLVLAATLSVLVDDDRLLFHWLTVPFETGVKLVFLSYMCIAAVVPPLIKQLFSRYDRGHSLIWFYLLCAAFCLFVVLAPSQFLLNFTALLIGLLPLSLLVSLRILRKAVLHDPDMLFLVLATSAIILNVAWGALNSLALIAHPVYYPIDLIIAFLCFATFWFKQFIRKSEQSSQLAAKLQHEDRRKDQFLANTSHELRNPLHGIINIAQSMQEDKVHPPSEQNAQNLELLISIGKRMSYLLKDMMDTTRLKENRVTLHVVPLDVRAVTAGVLEMVRFMTEGRPVRFKTIFPDSLPRVMADENRLIQVLLNLLHNAVKYTDKGEIIVSASSQDHLVYIRVSDTGVGMTEEDLSRIFQPYEQGQFSLERAAGGFGLGLHISKQLVELQGGGMEVQSTPGQGSTFSFTLPKAAVGPLINPASNPYPAQNQADEQATAQPSYRVIEADEPHNTKNTNRPVVLAVDDDVLNLTVVENVLGREHYRIIKASSASEALLLLEQQPVDLVIADVMMPYVSGYELTRTIRSRFSRVELPILLLTARSSPEDVYTGLHAGANDYVTKPVDSLELRSRVRALTDMKHTMNERLRMEAAWLQAQIKPHFLFNTLNSLAALSAFNPAKMQQLMDAFSHYLRISYDFYNAERVVQLDREFELVRSYLYIEQERFGERMNILWNVAENINIMVPPLSIQPLVENAVNHGILKRASGGTITIQTEVLQEGVRIVIRDDGVGMGSDQAMRLLDDSISSGGIGLRNTNRRLKQLYGRGLTIVSKPGHGAEVSFFIPTNRE</sequence>
<dbReference type="SUPFAM" id="SSF55874">
    <property type="entry name" value="ATPase domain of HSP90 chaperone/DNA topoisomerase II/histidine kinase"/>
    <property type="match status" value="2"/>
</dbReference>
<evidence type="ECO:0000259" key="13">
    <source>
        <dbReference type="PROSITE" id="PS50110"/>
    </source>
</evidence>
<feature type="transmembrane region" description="Helical" evidence="11">
    <location>
        <begin position="300"/>
        <end position="318"/>
    </location>
</feature>
<name>A0A371P5J6_9BACL</name>
<organism evidence="14 15">
    <name type="scientific">Paenibacillus paeoniae</name>
    <dbReference type="NCBI Taxonomy" id="2292705"/>
    <lineage>
        <taxon>Bacteria</taxon>
        <taxon>Bacillati</taxon>
        <taxon>Bacillota</taxon>
        <taxon>Bacilli</taxon>
        <taxon>Bacillales</taxon>
        <taxon>Paenibacillaceae</taxon>
        <taxon>Paenibacillus</taxon>
    </lineage>
</organism>
<gene>
    <name evidence="14" type="ORF">DX130_22290</name>
</gene>
<keyword evidence="4 10" id="KW-0597">Phosphoprotein</keyword>
<keyword evidence="8" id="KW-0067">ATP-binding</keyword>
<dbReference type="SMART" id="SM00448">
    <property type="entry name" value="REC"/>
    <property type="match status" value="1"/>
</dbReference>
<dbReference type="PRINTS" id="PR00344">
    <property type="entry name" value="BCTRLSENSOR"/>
</dbReference>
<dbReference type="Pfam" id="PF02518">
    <property type="entry name" value="HATPase_c"/>
    <property type="match status" value="2"/>
</dbReference>
<dbReference type="CDD" id="cd16922">
    <property type="entry name" value="HATPase_EvgS-ArcB-TorS-like"/>
    <property type="match status" value="1"/>
</dbReference>
<dbReference type="PROSITE" id="PS50109">
    <property type="entry name" value="HIS_KIN"/>
    <property type="match status" value="2"/>
</dbReference>
<evidence type="ECO:0000256" key="7">
    <source>
        <dbReference type="ARBA" id="ARBA00022777"/>
    </source>
</evidence>
<feature type="transmembrane region" description="Helical" evidence="11">
    <location>
        <begin position="324"/>
        <end position="345"/>
    </location>
</feature>
<evidence type="ECO:0000256" key="11">
    <source>
        <dbReference type="SAM" id="Phobius"/>
    </source>
</evidence>
<dbReference type="InterPro" id="IPR036890">
    <property type="entry name" value="HATPase_C_sf"/>
</dbReference>
<feature type="transmembrane region" description="Helical" evidence="11">
    <location>
        <begin position="236"/>
        <end position="252"/>
    </location>
</feature>
<dbReference type="InterPro" id="IPR011006">
    <property type="entry name" value="CheY-like_superfamily"/>
</dbReference>
<dbReference type="FunFam" id="3.30.565.10:FF:000006">
    <property type="entry name" value="Sensor histidine kinase WalK"/>
    <property type="match status" value="1"/>
</dbReference>
<dbReference type="AlphaFoldDB" id="A0A371P5J6"/>
<dbReference type="InterPro" id="IPR001789">
    <property type="entry name" value="Sig_transdc_resp-reg_receiver"/>
</dbReference>
<reference evidence="14 15" key="1">
    <citation type="submission" date="2018-08" db="EMBL/GenBank/DDBJ databases">
        <title>Paenibacillus sp. M4BSY-1, whole genome shotgun sequence.</title>
        <authorList>
            <person name="Tuo L."/>
        </authorList>
    </citation>
    <scope>NUCLEOTIDE SEQUENCE [LARGE SCALE GENOMIC DNA]</scope>
    <source>
        <strain evidence="14 15">M4BSY-1</strain>
    </source>
</reference>
<evidence type="ECO:0000256" key="1">
    <source>
        <dbReference type="ARBA" id="ARBA00000085"/>
    </source>
</evidence>
<dbReference type="InterPro" id="IPR010559">
    <property type="entry name" value="Sig_transdc_His_kin_internal"/>
</dbReference>
<keyword evidence="11" id="KW-0812">Transmembrane</keyword>
<dbReference type="SMART" id="SM00387">
    <property type="entry name" value="HATPase_c"/>
    <property type="match status" value="2"/>
</dbReference>
<dbReference type="EC" id="2.7.13.3" evidence="3"/>
<dbReference type="Pfam" id="PF06580">
    <property type="entry name" value="His_kinase"/>
    <property type="match status" value="1"/>
</dbReference>
<feature type="domain" description="Response regulatory" evidence="13">
    <location>
        <begin position="696"/>
        <end position="812"/>
    </location>
</feature>
<feature type="modified residue" description="4-aspartylphosphate" evidence="10">
    <location>
        <position position="745"/>
    </location>
</feature>
<keyword evidence="15" id="KW-1185">Reference proteome</keyword>
<keyword evidence="11" id="KW-1133">Transmembrane helix</keyword>
<dbReference type="SUPFAM" id="SSF49785">
    <property type="entry name" value="Galactose-binding domain-like"/>
    <property type="match status" value="1"/>
</dbReference>
<dbReference type="SUPFAM" id="SSF52172">
    <property type="entry name" value="CheY-like"/>
    <property type="match status" value="1"/>
</dbReference>
<protein>
    <recommendedName>
        <fullName evidence="3">histidine kinase</fullName>
        <ecNumber evidence="3">2.7.13.3</ecNumber>
    </recommendedName>
</protein>
<comment type="catalytic activity">
    <reaction evidence="1">
        <text>ATP + protein L-histidine = ADP + protein N-phospho-L-histidine.</text>
        <dbReference type="EC" id="2.7.13.3"/>
    </reaction>
</comment>
<keyword evidence="11" id="KW-0472">Membrane</keyword>
<dbReference type="EMBL" id="QUBQ01000006">
    <property type="protein sequence ID" value="REK71179.1"/>
    <property type="molecule type" value="Genomic_DNA"/>
</dbReference>
<dbReference type="GO" id="GO:0009927">
    <property type="term" value="F:histidine phosphotransfer kinase activity"/>
    <property type="evidence" value="ECO:0007669"/>
    <property type="project" value="TreeGrafter"/>
</dbReference>
<feature type="transmembrane region" description="Helical" evidence="11">
    <location>
        <begin position="384"/>
        <end position="402"/>
    </location>
</feature>
<evidence type="ECO:0000259" key="12">
    <source>
        <dbReference type="PROSITE" id="PS50109"/>
    </source>
</evidence>
<dbReference type="CDD" id="cd00082">
    <property type="entry name" value="HisKA"/>
    <property type="match status" value="1"/>
</dbReference>
<evidence type="ECO:0000256" key="4">
    <source>
        <dbReference type="ARBA" id="ARBA00022553"/>
    </source>
</evidence>
<evidence type="ECO:0000256" key="5">
    <source>
        <dbReference type="ARBA" id="ARBA00022679"/>
    </source>
</evidence>
<keyword evidence="7" id="KW-0418">Kinase</keyword>
<dbReference type="CDD" id="cd17574">
    <property type="entry name" value="REC_OmpR"/>
    <property type="match status" value="1"/>
</dbReference>
<evidence type="ECO:0000256" key="6">
    <source>
        <dbReference type="ARBA" id="ARBA00022741"/>
    </source>
</evidence>
<dbReference type="Gene3D" id="1.10.287.130">
    <property type="match status" value="1"/>
</dbReference>
<dbReference type="RefSeq" id="WP_116049152.1">
    <property type="nucleotide sequence ID" value="NZ_QUBQ01000006.1"/>
</dbReference>
<dbReference type="PANTHER" id="PTHR43047">
    <property type="entry name" value="TWO-COMPONENT HISTIDINE PROTEIN KINASE"/>
    <property type="match status" value="1"/>
</dbReference>
<dbReference type="InterPro" id="IPR004358">
    <property type="entry name" value="Sig_transdc_His_kin-like_C"/>
</dbReference>
<dbReference type="GO" id="GO:0000155">
    <property type="term" value="F:phosphorelay sensor kinase activity"/>
    <property type="evidence" value="ECO:0007669"/>
    <property type="project" value="InterPro"/>
</dbReference>
<comment type="subcellular location">
    <subcellularLocation>
        <location evidence="2">Cell membrane</location>
        <topology evidence="2">Multi-pass membrane protein</topology>
    </subcellularLocation>
</comment>
<feature type="transmembrane region" description="Helical" evidence="11">
    <location>
        <begin position="357"/>
        <end position="378"/>
    </location>
</feature>
<proteinExistence type="predicted"/>
<feature type="transmembrane region" description="Helical" evidence="11">
    <location>
        <begin position="208"/>
        <end position="229"/>
    </location>
</feature>
<evidence type="ECO:0000256" key="8">
    <source>
        <dbReference type="ARBA" id="ARBA00022840"/>
    </source>
</evidence>
<dbReference type="InterPro" id="IPR036097">
    <property type="entry name" value="HisK_dim/P_sf"/>
</dbReference>
<dbReference type="Proteomes" id="UP000261905">
    <property type="component" value="Unassembled WGS sequence"/>
</dbReference>
<dbReference type="SMART" id="SM00388">
    <property type="entry name" value="HisKA"/>
    <property type="match status" value="1"/>
</dbReference>
<evidence type="ECO:0000256" key="3">
    <source>
        <dbReference type="ARBA" id="ARBA00012438"/>
    </source>
</evidence>